<sequence>MLAVLLINRMSMRRRATRRLTKPKISEKKEPEISICRTCLSTENLVPIFESEEMEEKRSEEFRLVTGLEIKLNDGLSQKICNHCIEFVQAVLQFRRKSRKAEKALLNMTSGVKVKKKYSKRKHNLRKSPRIEKGKAEVLVEDCSYDFFDADYSMDYDCSAVEDEIKPKVKEHSDFQSKAAITKVKNGSASNVSSYQCGFCSKEFRMKATYKAHMRFHTNYCVCESCGKRCRNNNQLQEHKRARHGLGRIHKCAYCDYTSATKEALTIHERRHTGERPYVCDHCGATFHRRSNLVQHIAIHLPEKNFQCDLCPKRLKSRKFLQIHKHNAHTGKRYGYLCPVCEHRFEKPNKFLDKKHVADTEDSIEENETREDTQQDSNLESPINPRSTETVSTNPETQPQCSSQVRQDSSNTTKQSSSTPNTNPSRKRKNAKTNEDSYFDKNILEFLTKNSEIIQNDDMAFFYSLLPLTRTFDNRQKVMFRTAVMNKALEICNCPSSITPLASPMYASTSRPESSTSSMNIASPESLPSGSQDIVLYSVEEPSSQNVVRTNPNIAHTSQNSVITSLSASSFNIPSPGSRDIVLYSVEEPSFQNVVTTNRNFAYTSTSQNL</sequence>
<comment type="subcellular location">
    <subcellularLocation>
        <location evidence="1">Nucleus</location>
    </subcellularLocation>
</comment>
<feature type="domain" description="C2H2-type" evidence="15">
    <location>
        <begin position="250"/>
        <end position="277"/>
    </location>
</feature>
<comment type="similarity">
    <text evidence="2">Belongs to the krueppel C2H2-type zinc-finger protein family.</text>
</comment>
<evidence type="ECO:0000256" key="6">
    <source>
        <dbReference type="ARBA" id="ARBA00022833"/>
    </source>
</evidence>
<dbReference type="PANTHER" id="PTHR24388:SF104">
    <property type="entry name" value="AT-RICH BINDING PROTEIN-RELATED"/>
    <property type="match status" value="1"/>
</dbReference>
<dbReference type="Pfam" id="PF00096">
    <property type="entry name" value="zf-C2H2"/>
    <property type="match status" value="2"/>
</dbReference>
<feature type="domain" description="C2H2-type" evidence="15">
    <location>
        <begin position="306"/>
        <end position="334"/>
    </location>
</feature>
<protein>
    <submittedName>
        <fullName evidence="17">(apollo) hypothetical protein</fullName>
    </submittedName>
</protein>
<dbReference type="InterPro" id="IPR013087">
    <property type="entry name" value="Znf_C2H2_type"/>
</dbReference>
<feature type="domain" description="C2H2-type" evidence="15">
    <location>
        <begin position="221"/>
        <end position="249"/>
    </location>
</feature>
<feature type="domain" description="C2H2-type" evidence="15">
    <location>
        <begin position="278"/>
        <end position="305"/>
    </location>
</feature>
<evidence type="ECO:0000256" key="8">
    <source>
        <dbReference type="ARBA" id="ARBA00023125"/>
    </source>
</evidence>
<dbReference type="PROSITE" id="PS00028">
    <property type="entry name" value="ZINC_FINGER_C2H2_1"/>
    <property type="match status" value="3"/>
</dbReference>
<evidence type="ECO:0000259" key="15">
    <source>
        <dbReference type="PROSITE" id="PS50157"/>
    </source>
</evidence>
<dbReference type="PANTHER" id="PTHR24388">
    <property type="entry name" value="ZINC FINGER PROTEIN"/>
    <property type="match status" value="1"/>
</dbReference>
<dbReference type="GO" id="GO:0000978">
    <property type="term" value="F:RNA polymerase II cis-regulatory region sequence-specific DNA binding"/>
    <property type="evidence" value="ECO:0007669"/>
    <property type="project" value="TreeGrafter"/>
</dbReference>
<dbReference type="EMBL" id="CAJQZP010001303">
    <property type="protein sequence ID" value="CAG5037320.1"/>
    <property type="molecule type" value="Genomic_DNA"/>
</dbReference>
<evidence type="ECO:0000256" key="10">
    <source>
        <dbReference type="ARBA" id="ARBA00023242"/>
    </source>
</evidence>
<feature type="compositionally biased region" description="Low complexity" evidence="14">
    <location>
        <begin position="508"/>
        <end position="518"/>
    </location>
</feature>
<accession>A0A8S3XR19</accession>
<dbReference type="PROSITE" id="PS50157">
    <property type="entry name" value="ZINC_FINGER_C2H2_2"/>
    <property type="match status" value="5"/>
</dbReference>
<feature type="domain" description="ZAD" evidence="16">
    <location>
        <begin position="34"/>
        <end position="108"/>
    </location>
</feature>
<reference evidence="17" key="1">
    <citation type="submission" date="2021-04" db="EMBL/GenBank/DDBJ databases">
        <authorList>
            <person name="Tunstrom K."/>
        </authorList>
    </citation>
    <scope>NUCLEOTIDE SEQUENCE</scope>
</reference>
<feature type="compositionally biased region" description="Polar residues" evidence="14">
    <location>
        <begin position="375"/>
        <end position="424"/>
    </location>
</feature>
<keyword evidence="7" id="KW-0805">Transcription regulation</keyword>
<proteinExistence type="inferred from homology"/>
<gene>
    <name evidence="17" type="ORF">PAPOLLO_LOCUS21051</name>
</gene>
<comment type="similarity">
    <text evidence="11">Belongs to the snail C2H2-type zinc-finger protein family.</text>
</comment>
<evidence type="ECO:0000256" key="11">
    <source>
        <dbReference type="ARBA" id="ARBA00037948"/>
    </source>
</evidence>
<keyword evidence="18" id="KW-1185">Reference proteome</keyword>
<evidence type="ECO:0000256" key="9">
    <source>
        <dbReference type="ARBA" id="ARBA00023163"/>
    </source>
</evidence>
<dbReference type="GO" id="GO:0042802">
    <property type="term" value="F:identical protein binding"/>
    <property type="evidence" value="ECO:0007669"/>
    <property type="project" value="UniProtKB-ARBA"/>
</dbReference>
<keyword evidence="9" id="KW-0804">Transcription</keyword>
<keyword evidence="4" id="KW-0677">Repeat</keyword>
<evidence type="ECO:0000256" key="5">
    <source>
        <dbReference type="ARBA" id="ARBA00022771"/>
    </source>
</evidence>
<dbReference type="FunFam" id="3.30.160.60:FF:000508">
    <property type="entry name" value="Myeloid zinc finger 1"/>
    <property type="match status" value="1"/>
</dbReference>
<keyword evidence="5 12" id="KW-0863">Zinc-finger</keyword>
<feature type="binding site" evidence="13">
    <location>
        <position position="36"/>
    </location>
    <ligand>
        <name>Zn(2+)</name>
        <dbReference type="ChEBI" id="CHEBI:29105"/>
    </ligand>
</feature>
<evidence type="ECO:0000313" key="17">
    <source>
        <dbReference type="EMBL" id="CAG5037320.1"/>
    </source>
</evidence>
<evidence type="ECO:0000259" key="16">
    <source>
        <dbReference type="PROSITE" id="PS51915"/>
    </source>
</evidence>
<comment type="caution">
    <text evidence="17">The sequence shown here is derived from an EMBL/GenBank/DDBJ whole genome shotgun (WGS) entry which is preliminary data.</text>
</comment>
<evidence type="ECO:0000256" key="7">
    <source>
        <dbReference type="ARBA" id="ARBA00023015"/>
    </source>
</evidence>
<evidence type="ECO:0000313" key="18">
    <source>
        <dbReference type="Proteomes" id="UP000691718"/>
    </source>
</evidence>
<evidence type="ECO:0000256" key="2">
    <source>
        <dbReference type="ARBA" id="ARBA00006991"/>
    </source>
</evidence>
<keyword evidence="3 13" id="KW-0479">Metal-binding</keyword>
<evidence type="ECO:0000256" key="13">
    <source>
        <dbReference type="PROSITE-ProRule" id="PRU01263"/>
    </source>
</evidence>
<evidence type="ECO:0000256" key="14">
    <source>
        <dbReference type="SAM" id="MobiDB-lite"/>
    </source>
</evidence>
<dbReference type="GO" id="GO:0008270">
    <property type="term" value="F:zinc ion binding"/>
    <property type="evidence" value="ECO:0007669"/>
    <property type="project" value="UniProtKB-UniRule"/>
</dbReference>
<feature type="binding site" evidence="13">
    <location>
        <position position="39"/>
    </location>
    <ligand>
        <name>Zn(2+)</name>
        <dbReference type="ChEBI" id="CHEBI:29105"/>
    </ligand>
</feature>
<evidence type="ECO:0000256" key="3">
    <source>
        <dbReference type="ARBA" id="ARBA00022723"/>
    </source>
</evidence>
<dbReference type="Proteomes" id="UP000691718">
    <property type="component" value="Unassembled WGS sequence"/>
</dbReference>
<dbReference type="GO" id="GO:0000981">
    <property type="term" value="F:DNA-binding transcription factor activity, RNA polymerase II-specific"/>
    <property type="evidence" value="ECO:0007669"/>
    <property type="project" value="TreeGrafter"/>
</dbReference>
<dbReference type="InterPro" id="IPR050527">
    <property type="entry name" value="Snail/Krueppel_Znf"/>
</dbReference>
<evidence type="ECO:0000256" key="1">
    <source>
        <dbReference type="ARBA" id="ARBA00004123"/>
    </source>
</evidence>
<dbReference type="OrthoDB" id="7849674at2759"/>
<keyword evidence="8" id="KW-0238">DNA-binding</keyword>
<organism evidence="17 18">
    <name type="scientific">Parnassius apollo</name>
    <name type="common">Apollo butterfly</name>
    <name type="synonym">Papilio apollo</name>
    <dbReference type="NCBI Taxonomy" id="110799"/>
    <lineage>
        <taxon>Eukaryota</taxon>
        <taxon>Metazoa</taxon>
        <taxon>Ecdysozoa</taxon>
        <taxon>Arthropoda</taxon>
        <taxon>Hexapoda</taxon>
        <taxon>Insecta</taxon>
        <taxon>Pterygota</taxon>
        <taxon>Neoptera</taxon>
        <taxon>Endopterygota</taxon>
        <taxon>Lepidoptera</taxon>
        <taxon>Glossata</taxon>
        <taxon>Ditrysia</taxon>
        <taxon>Papilionoidea</taxon>
        <taxon>Papilionidae</taxon>
        <taxon>Parnassiinae</taxon>
        <taxon>Parnassini</taxon>
        <taxon>Parnassius</taxon>
        <taxon>Parnassius</taxon>
    </lineage>
</organism>
<dbReference type="GO" id="GO:0005634">
    <property type="term" value="C:nucleus"/>
    <property type="evidence" value="ECO:0007669"/>
    <property type="project" value="UniProtKB-SubCell"/>
</dbReference>
<feature type="compositionally biased region" description="Acidic residues" evidence="14">
    <location>
        <begin position="360"/>
        <end position="369"/>
    </location>
</feature>
<feature type="domain" description="C2H2-type" evidence="15">
    <location>
        <begin position="195"/>
        <end position="219"/>
    </location>
</feature>
<feature type="binding site" evidence="13">
    <location>
        <position position="81"/>
    </location>
    <ligand>
        <name>Zn(2+)</name>
        <dbReference type="ChEBI" id="CHEBI:29105"/>
    </ligand>
</feature>
<name>A0A8S3XR19_PARAO</name>
<dbReference type="AlphaFoldDB" id="A0A8S3XR19"/>
<dbReference type="SMART" id="SM00355">
    <property type="entry name" value="ZnF_C2H2"/>
    <property type="match status" value="6"/>
</dbReference>
<keyword evidence="10" id="KW-0539">Nucleus</keyword>
<keyword evidence="6 13" id="KW-0862">Zinc</keyword>
<evidence type="ECO:0000256" key="4">
    <source>
        <dbReference type="ARBA" id="ARBA00022737"/>
    </source>
</evidence>
<feature type="region of interest" description="Disordered" evidence="14">
    <location>
        <begin position="505"/>
        <end position="527"/>
    </location>
</feature>
<feature type="binding site" evidence="13">
    <location>
        <position position="84"/>
    </location>
    <ligand>
        <name>Zn(2+)</name>
        <dbReference type="ChEBI" id="CHEBI:29105"/>
    </ligand>
</feature>
<dbReference type="SMART" id="SM00868">
    <property type="entry name" value="zf-AD"/>
    <property type="match status" value="1"/>
</dbReference>
<feature type="region of interest" description="Disordered" evidence="14">
    <location>
        <begin position="356"/>
        <end position="434"/>
    </location>
</feature>
<dbReference type="Pfam" id="PF07776">
    <property type="entry name" value="zf-AD"/>
    <property type="match status" value="1"/>
</dbReference>
<dbReference type="InterPro" id="IPR012934">
    <property type="entry name" value="Znf_AD"/>
</dbReference>
<dbReference type="PROSITE" id="PS51915">
    <property type="entry name" value="ZAD"/>
    <property type="match status" value="1"/>
</dbReference>
<evidence type="ECO:0000256" key="12">
    <source>
        <dbReference type="PROSITE-ProRule" id="PRU00042"/>
    </source>
</evidence>